<dbReference type="InterPro" id="IPR001075">
    <property type="entry name" value="NIF_FeS_clus_asmbl_NifU_C"/>
</dbReference>
<feature type="binding site" evidence="9">
    <location>
        <position position="161"/>
    </location>
    <ligand>
        <name>[2Fe-2S] cluster</name>
        <dbReference type="ChEBI" id="CHEBI:190135"/>
    </ligand>
</feature>
<evidence type="ECO:0000256" key="2">
    <source>
        <dbReference type="ARBA" id="ARBA00022714"/>
    </source>
</evidence>
<feature type="binding site" evidence="9">
    <location>
        <position position="131"/>
    </location>
    <ligand>
        <name>Fe cation</name>
        <dbReference type="ChEBI" id="CHEBI:24875"/>
    </ligand>
</feature>
<comment type="function">
    <text evidence="8">May be involved in the formation or repair of [Fe-S] clusters present in iron-sulfur proteins.</text>
</comment>
<sequence length="321" mass="35961">MGRNDLITGNVWEQYSNKVIERMNNPKYLGEFSEEDAKKRGAKLVVADFGSEACGDSVRLYWLVDPKTDKILDARFKSFGCGTAIASSDMMTELTIGKTVDEAMKITNLDVEKALRDEPNKPAFPPQKMHCSVMAYDVIVEAAAKYKGTDAKKLKNDEIVCECARVTRGEIEEIVRKYNVKTVEELQKYTDAGKYCKSCVAPGGHEERDVYLVDIIKEVQEEMKKEKLQNGSISEKFEDMSLVKKIKAIEEVLDKKIKPALAMDGGSVELIDVKENGDKFEVYLRYLGACASCASGMMTLMGIEDELNRSLNTDKIKVIQV</sequence>
<comment type="cofactor">
    <cofactor evidence="7">
        <name>[2Fe-2S] cluster</name>
        <dbReference type="ChEBI" id="CHEBI:190135"/>
    </cofactor>
</comment>
<gene>
    <name evidence="13" type="ORF">LNAT_P1389</name>
</gene>
<dbReference type="AlphaFoldDB" id="A0A292YH47"/>
<comment type="caution">
    <text evidence="13">The sequence shown here is derived from an EMBL/GenBank/DDBJ whole genome shotgun (WGS) entry which is preliminary data.</text>
</comment>
<accession>A0A292YH47</accession>
<feature type="binding site" evidence="9">
    <location>
        <position position="54"/>
    </location>
    <ligand>
        <name>Fe cation</name>
        <dbReference type="ChEBI" id="CHEBI:24875"/>
    </ligand>
</feature>
<dbReference type="EMBL" id="BDME01000006">
    <property type="protein sequence ID" value="GAX88094.1"/>
    <property type="molecule type" value="Genomic_DNA"/>
</dbReference>
<keyword evidence="6 8" id="KW-0535">Nitrogen fixation</keyword>
<evidence type="ECO:0000259" key="11">
    <source>
        <dbReference type="Pfam" id="PF01592"/>
    </source>
</evidence>
<feature type="domain" description="NIF system FeS cluster assembly NifU C-terminal" evidence="10">
    <location>
        <begin position="249"/>
        <end position="313"/>
    </location>
</feature>
<dbReference type="PIRSF" id="PIRSF000375">
    <property type="entry name" value="NifU"/>
    <property type="match status" value="1"/>
</dbReference>
<comment type="similarity">
    <text evidence="8">Belongs to the NifU family.</text>
</comment>
<feature type="binding site" evidence="9">
    <location>
        <position position="199"/>
    </location>
    <ligand>
        <name>[2Fe-2S] cluster</name>
        <dbReference type="ChEBI" id="CHEBI:190135"/>
    </ligand>
</feature>
<feature type="domain" description="BFD-like [2Fe-2S]-binding" evidence="12">
    <location>
        <begin position="159"/>
        <end position="200"/>
    </location>
</feature>
<feature type="binding site" evidence="9">
    <location>
        <position position="163"/>
    </location>
    <ligand>
        <name>[2Fe-2S] cluster</name>
        <dbReference type="ChEBI" id="CHEBI:190135"/>
    </ligand>
</feature>
<dbReference type="Pfam" id="PF04324">
    <property type="entry name" value="Fer2_BFD"/>
    <property type="match status" value="1"/>
</dbReference>
<dbReference type="Gene3D" id="3.90.1010.10">
    <property type="match status" value="1"/>
</dbReference>
<dbReference type="InterPro" id="IPR007419">
    <property type="entry name" value="BFD-like_2Fe2S-bd_dom"/>
</dbReference>
<evidence type="ECO:0000256" key="8">
    <source>
        <dbReference type="PIRNR" id="PIRNR000375"/>
    </source>
</evidence>
<dbReference type="RefSeq" id="WP_096259836.1">
    <property type="nucleotide sequence ID" value="NZ_BDME01000006.1"/>
</dbReference>
<evidence type="ECO:0000256" key="4">
    <source>
        <dbReference type="ARBA" id="ARBA00023004"/>
    </source>
</evidence>
<name>A0A292YH47_9BACT</name>
<evidence type="ECO:0000256" key="5">
    <source>
        <dbReference type="ARBA" id="ARBA00023014"/>
    </source>
</evidence>
<protein>
    <recommendedName>
        <fullName evidence="1 8">Nitrogen fixation protein NifU</fullName>
    </recommendedName>
</protein>
<dbReference type="CDD" id="cd06664">
    <property type="entry name" value="IscU_like"/>
    <property type="match status" value="1"/>
</dbReference>
<evidence type="ECO:0000256" key="7">
    <source>
        <dbReference type="ARBA" id="ARBA00034078"/>
    </source>
</evidence>
<keyword evidence="14" id="KW-1185">Reference proteome</keyword>
<evidence type="ECO:0000313" key="14">
    <source>
        <dbReference type="Proteomes" id="UP000217944"/>
    </source>
</evidence>
<evidence type="ECO:0000256" key="6">
    <source>
        <dbReference type="ARBA" id="ARBA00023231"/>
    </source>
</evidence>
<comment type="cofactor">
    <cofactor evidence="9">
        <name>Fe cation</name>
        <dbReference type="ChEBI" id="CHEBI:24875"/>
    </cofactor>
    <text evidence="9">Binds 1 Fe cation per subunit.</text>
</comment>
<dbReference type="Proteomes" id="UP000217944">
    <property type="component" value="Unassembled WGS sequence"/>
</dbReference>
<evidence type="ECO:0000259" key="12">
    <source>
        <dbReference type="Pfam" id="PF04324"/>
    </source>
</evidence>
<keyword evidence="5 9" id="KW-0411">Iron-sulfur</keyword>
<keyword evidence="4 9" id="KW-0408">Iron</keyword>
<dbReference type="Gene3D" id="1.10.10.1100">
    <property type="entry name" value="BFD-like [2Fe-2S]-binding domain"/>
    <property type="match status" value="1"/>
</dbReference>
<dbReference type="InterPro" id="IPR016217">
    <property type="entry name" value="N_fixation_NifU"/>
</dbReference>
<evidence type="ECO:0000256" key="9">
    <source>
        <dbReference type="PIRSR" id="PIRSR000375-1"/>
    </source>
</evidence>
<dbReference type="Pfam" id="PF01592">
    <property type="entry name" value="NifU_N"/>
    <property type="match status" value="1"/>
</dbReference>
<evidence type="ECO:0000256" key="1">
    <source>
        <dbReference type="ARBA" id="ARBA00015278"/>
    </source>
</evidence>
<dbReference type="InterPro" id="IPR002871">
    <property type="entry name" value="NIF_FeS_clus_asmbl_NifU_N"/>
</dbReference>
<dbReference type="InterPro" id="IPR041854">
    <property type="entry name" value="BFD-like_2Fe2S-bd_dom_sf"/>
</dbReference>
<feature type="domain" description="NIF system FeS cluster assembly NifU N-terminal" evidence="11">
    <location>
        <begin position="14"/>
        <end position="151"/>
    </location>
</feature>
<dbReference type="PANTHER" id="PTHR10093">
    <property type="entry name" value="IRON-SULFUR CLUSTER ASSEMBLY ENZYME NIFU HOMOLOG"/>
    <property type="match status" value="1"/>
</dbReference>
<dbReference type="GO" id="GO:0005506">
    <property type="term" value="F:iron ion binding"/>
    <property type="evidence" value="ECO:0007669"/>
    <property type="project" value="InterPro"/>
</dbReference>
<dbReference type="InterPro" id="IPR034904">
    <property type="entry name" value="FSCA_dom_sf"/>
</dbReference>
<dbReference type="GO" id="GO:0016226">
    <property type="term" value="P:iron-sulfur cluster assembly"/>
    <property type="evidence" value="ECO:0007669"/>
    <property type="project" value="InterPro"/>
</dbReference>
<feature type="binding site" evidence="9">
    <location>
        <position position="196"/>
    </location>
    <ligand>
        <name>[2Fe-2S] cluster</name>
        <dbReference type="ChEBI" id="CHEBI:190135"/>
    </ligand>
</feature>
<keyword evidence="3 9" id="KW-0479">Metal-binding</keyword>
<dbReference type="Pfam" id="PF01106">
    <property type="entry name" value="NifU"/>
    <property type="match status" value="1"/>
</dbReference>
<dbReference type="SUPFAM" id="SSF82649">
    <property type="entry name" value="SufE/NifU"/>
    <property type="match status" value="1"/>
</dbReference>
<comment type="cofactor">
    <cofactor evidence="9">
        <name>[2Fe-2S] cluster</name>
        <dbReference type="ChEBI" id="CHEBI:190135"/>
    </cofactor>
    <text evidence="9">Binds 1 [2Fe-2S] cluster per subunit.</text>
</comment>
<proteinExistence type="inferred from homology"/>
<evidence type="ECO:0000259" key="10">
    <source>
        <dbReference type="Pfam" id="PF01106"/>
    </source>
</evidence>
<evidence type="ECO:0000313" key="13">
    <source>
        <dbReference type="EMBL" id="GAX88094.1"/>
    </source>
</evidence>
<organism evidence="13 14">
    <name type="scientific">Lebetimonas natsushimae</name>
    <dbReference type="NCBI Taxonomy" id="1936991"/>
    <lineage>
        <taxon>Bacteria</taxon>
        <taxon>Pseudomonadati</taxon>
        <taxon>Campylobacterota</taxon>
        <taxon>Epsilonproteobacteria</taxon>
        <taxon>Nautiliales</taxon>
        <taxon>Nautiliaceae</taxon>
        <taxon>Lebetimonas</taxon>
    </lineage>
</organism>
<evidence type="ECO:0000256" key="3">
    <source>
        <dbReference type="ARBA" id="ARBA00022723"/>
    </source>
</evidence>
<reference evidence="13 14" key="1">
    <citation type="journal article" date="2017" name="Syst. Appl. Microbiol.">
        <title>Lebetimonas natsushimae sp. nov., a novel strictly anaerobic, moderately thermophilic chemoautotroph isolated from a deep-sea hydrothermal vent polychaete nest in the Mid-Okinawa Trough.</title>
        <authorList>
            <person name="Nagata R."/>
            <person name="Takaki Y."/>
            <person name="Tame A."/>
            <person name="Nunoura T."/>
            <person name="Muto H."/>
            <person name="Mino S."/>
            <person name="Sawayama S."/>
            <person name="Takai K."/>
            <person name="Nakagawa S."/>
        </authorList>
    </citation>
    <scope>NUCLEOTIDE SEQUENCE [LARGE SCALE GENOMIC DNA]</scope>
    <source>
        <strain evidence="13 14">HS1857</strain>
    </source>
</reference>
<dbReference type="Gene3D" id="3.30.300.130">
    <property type="entry name" value="Fe-S cluster assembly (FSCA)"/>
    <property type="match status" value="1"/>
</dbReference>
<dbReference type="SUPFAM" id="SSF117916">
    <property type="entry name" value="Fe-S cluster assembly (FSCA) domain-like"/>
    <property type="match status" value="1"/>
</dbReference>
<keyword evidence="2 9" id="KW-0001">2Fe-2S</keyword>
<dbReference type="OrthoDB" id="9808097at2"/>
<dbReference type="GO" id="GO:0051537">
    <property type="term" value="F:2 iron, 2 sulfur cluster binding"/>
    <property type="evidence" value="ECO:0007669"/>
    <property type="project" value="UniProtKB-KW"/>
</dbReference>
<feature type="binding site" evidence="9">
    <location>
        <position position="81"/>
    </location>
    <ligand>
        <name>Fe cation</name>
        <dbReference type="ChEBI" id="CHEBI:24875"/>
    </ligand>
</feature>